<dbReference type="InterPro" id="IPR029058">
    <property type="entry name" value="AB_hydrolase_fold"/>
</dbReference>
<evidence type="ECO:0000313" key="1">
    <source>
        <dbReference type="EMBL" id="ACR40959.1"/>
    </source>
</evidence>
<name>C4KKZ4_SACI6</name>
<protein>
    <submittedName>
        <fullName evidence="1">Uncharacterized protein</fullName>
    </submittedName>
</protein>
<gene>
    <name evidence="1" type="ordered locus">M164_0327</name>
</gene>
<proteinExistence type="predicted"/>
<dbReference type="RefSeq" id="WP_012735462.1">
    <property type="nucleotide sequence ID" value="NC_012726.1"/>
</dbReference>
<dbReference type="Proteomes" id="UP000001479">
    <property type="component" value="Chromosome"/>
</dbReference>
<dbReference type="AlphaFoldDB" id="C4KKZ4"/>
<dbReference type="HOGENOM" id="CLU_2021605_0_0_2"/>
<sequence>MKREGSPYDLIFLHKVNLRDGGNKAILVLPGTWSSGEQLVTTSWYGVRYTTPDIRKFKEILVPTIAFVIERFGLQVFDSERLPPNSEVISLKGYGHLDVYTGLESFFHVNKNLFIFKYVKISLINDDLSRRCGLCPKG</sequence>
<reference evidence="1 2" key="1">
    <citation type="journal article" date="2009" name="Proc. Natl. Acad. Sci. U.S.A.">
        <title>Biogeography of the Sulfolobus islandicus pan-genome.</title>
        <authorList>
            <person name="Reno M.L."/>
            <person name="Held N.L."/>
            <person name="Fields C.J."/>
            <person name="Burke P.V."/>
            <person name="Whitaker R.J."/>
        </authorList>
    </citation>
    <scope>NUCLEOTIDE SEQUENCE [LARGE SCALE GENOMIC DNA]</scope>
    <source>
        <strain evidence="2">M.16.4 / Kamchatka #3</strain>
    </source>
</reference>
<dbReference type="GeneID" id="84052043"/>
<evidence type="ECO:0000313" key="2">
    <source>
        <dbReference type="Proteomes" id="UP000001479"/>
    </source>
</evidence>
<organism evidence="1 2">
    <name type="scientific">Saccharolobus islandicus (strain M.16.4 / Kamchatka #3)</name>
    <name type="common">Sulfolobus islandicus</name>
    <dbReference type="NCBI Taxonomy" id="426118"/>
    <lineage>
        <taxon>Archaea</taxon>
        <taxon>Thermoproteota</taxon>
        <taxon>Thermoprotei</taxon>
        <taxon>Sulfolobales</taxon>
        <taxon>Sulfolobaceae</taxon>
        <taxon>Saccharolobus</taxon>
    </lineage>
</organism>
<dbReference type="Gene3D" id="3.40.50.1820">
    <property type="entry name" value="alpha/beta hydrolase"/>
    <property type="match status" value="2"/>
</dbReference>
<dbReference type="KEGG" id="sid:M164_0327"/>
<accession>C4KKZ4</accession>
<dbReference type="EMBL" id="CP001402">
    <property type="protein sequence ID" value="ACR40959.1"/>
    <property type="molecule type" value="Genomic_DNA"/>
</dbReference>